<evidence type="ECO:0000313" key="2">
    <source>
        <dbReference type="EMBL" id="APT87412.1"/>
    </source>
</evidence>
<dbReference type="Proteomes" id="UP000185479">
    <property type="component" value="Chromosome"/>
</dbReference>
<dbReference type="GeneID" id="82880959"/>
<reference evidence="3 5" key="2">
    <citation type="submission" date="2019-06" db="EMBL/GenBank/DDBJ databases">
        <title>Whole genome shotgun sequence of Corynebacterium flavescens NBRC 14136.</title>
        <authorList>
            <person name="Hosoyama A."/>
            <person name="Uohara A."/>
            <person name="Ohji S."/>
            <person name="Ichikawa N."/>
        </authorList>
    </citation>
    <scope>NUCLEOTIDE SEQUENCE [LARGE SCALE GENOMIC DNA]</scope>
    <source>
        <strain evidence="3 5">NBRC 14136</strain>
    </source>
</reference>
<evidence type="ECO:0000313" key="5">
    <source>
        <dbReference type="Proteomes" id="UP000315353"/>
    </source>
</evidence>
<evidence type="ECO:0000313" key="3">
    <source>
        <dbReference type="EMBL" id="GEB97734.1"/>
    </source>
</evidence>
<reference evidence="2 4" key="1">
    <citation type="submission" date="2014-08" db="EMBL/GenBank/DDBJ databases">
        <title>Complete genome sequence of Corynebacterium flavescens OJ8(T)(=DSM 20296(T)), isolated from cheese.</title>
        <authorList>
            <person name="Ruckert C."/>
            <person name="Albersmeier A."/>
            <person name="Winkler A."/>
            <person name="Kalinowski J."/>
        </authorList>
    </citation>
    <scope>NUCLEOTIDE SEQUENCE [LARGE SCALE GENOMIC DNA]</scope>
    <source>
        <strain evidence="2 4">OJ8</strain>
    </source>
</reference>
<dbReference type="Proteomes" id="UP000315353">
    <property type="component" value="Unassembled WGS sequence"/>
</dbReference>
<sequence length="261" mass="29539">MSININTTHTITCTDAPVEEVLNLIYTDALDAANKTSFRVYIRSQIDALRAERNELQTRVADLTRESDEVQKRLEELWAGKKKLIADNKYLATRDEALDGVFGMQQMRINILERKLKEAEDATPSTGSRPALPKGMRLAEHEKYGRCVVSPREHRNGGYFVCYLSDAISSGWDWSNVDPSTLTFLEEEPSPAPLPKPEDCKAGELYLARAFGREVIAKRCHPMDGICPWVVSDADIHYANWCSDRQITLLARLLPDRKEQA</sequence>
<feature type="coiled-coil region" evidence="1">
    <location>
        <begin position="46"/>
        <end position="73"/>
    </location>
</feature>
<dbReference type="EMBL" id="CP009246">
    <property type="protein sequence ID" value="APT87412.1"/>
    <property type="molecule type" value="Genomic_DNA"/>
</dbReference>
<dbReference type="RefSeq" id="WP_075730344.1">
    <property type="nucleotide sequence ID" value="NZ_BJNB01000016.1"/>
</dbReference>
<dbReference type="Gene3D" id="1.20.5.400">
    <property type="match status" value="1"/>
</dbReference>
<proteinExistence type="predicted"/>
<keyword evidence="1" id="KW-0175">Coiled coil</keyword>
<dbReference type="EMBL" id="BJNB01000016">
    <property type="protein sequence ID" value="GEB97734.1"/>
    <property type="molecule type" value="Genomic_DNA"/>
</dbReference>
<name>A0A1L7CNI2_CORFL</name>
<evidence type="ECO:0000313" key="4">
    <source>
        <dbReference type="Proteomes" id="UP000185479"/>
    </source>
</evidence>
<accession>A0A1L7CNI2</accession>
<gene>
    <name evidence="3" type="ORF">CFL01nite_12290</name>
    <name evidence="2" type="ORF">CFLV_09645</name>
</gene>
<organism evidence="2 4">
    <name type="scientific">Corynebacterium flavescens</name>
    <dbReference type="NCBI Taxonomy" id="28028"/>
    <lineage>
        <taxon>Bacteria</taxon>
        <taxon>Bacillati</taxon>
        <taxon>Actinomycetota</taxon>
        <taxon>Actinomycetes</taxon>
        <taxon>Mycobacteriales</taxon>
        <taxon>Corynebacteriaceae</taxon>
        <taxon>Corynebacterium</taxon>
    </lineage>
</organism>
<protein>
    <submittedName>
        <fullName evidence="2">Uncharacterized protein</fullName>
    </submittedName>
</protein>
<keyword evidence="4" id="KW-1185">Reference proteome</keyword>
<evidence type="ECO:0000256" key="1">
    <source>
        <dbReference type="SAM" id="Coils"/>
    </source>
</evidence>
<dbReference type="STRING" id="28028.CFLV_09645"/>
<dbReference type="KEGG" id="cfc:CFLV_09645"/>
<dbReference type="AlphaFoldDB" id="A0A1L7CNI2"/>